<name>A0A395LST4_9SPHN</name>
<gene>
    <name evidence="1" type="ORF">DL238_08330</name>
</gene>
<evidence type="ECO:0000313" key="2">
    <source>
        <dbReference type="Proteomes" id="UP000254101"/>
    </source>
</evidence>
<dbReference type="AlphaFoldDB" id="A0A395LST4"/>
<dbReference type="RefSeq" id="WP_115491832.1">
    <property type="nucleotide sequence ID" value="NZ_JACHWW010000001.1"/>
</dbReference>
<evidence type="ECO:0000313" key="1">
    <source>
        <dbReference type="EMBL" id="RDS77610.1"/>
    </source>
</evidence>
<accession>A0A395LST4</accession>
<protein>
    <recommendedName>
        <fullName evidence="3">Bacteriocin</fullName>
    </recommendedName>
</protein>
<evidence type="ECO:0008006" key="3">
    <source>
        <dbReference type="Google" id="ProtNLM"/>
    </source>
</evidence>
<dbReference type="EMBL" id="QRBB01000001">
    <property type="protein sequence ID" value="RDS77610.1"/>
    <property type="molecule type" value="Genomic_DNA"/>
</dbReference>
<comment type="caution">
    <text evidence="1">The sequence shown here is derived from an EMBL/GenBank/DDBJ whole genome shotgun (WGS) entry which is preliminary data.</text>
</comment>
<reference evidence="1 2" key="1">
    <citation type="submission" date="2018-07" db="EMBL/GenBank/DDBJ databases">
        <title>Erythrobacter nanhaiensis sp. nov., a novel member of the genus Erythrobacter isolated from the South China Sea.</title>
        <authorList>
            <person name="Chen X."/>
            <person name="Liu J."/>
        </authorList>
    </citation>
    <scope>NUCLEOTIDE SEQUENCE [LARGE SCALE GENOMIC DNA]</scope>
    <source>
        <strain evidence="1 2">S-5</strain>
    </source>
</reference>
<sequence>MTNPDQNKLGTQSPIQDLNFNEVDLVGGGVRNNPDGGGASNVTRGVTLAAIGTIAVGIGLAVPTGGASLVAVGGFLTAGGWFVASGG</sequence>
<keyword evidence="2" id="KW-1185">Reference proteome</keyword>
<proteinExistence type="predicted"/>
<dbReference type="Proteomes" id="UP000254101">
    <property type="component" value="Unassembled WGS sequence"/>
</dbReference>
<organism evidence="1 2">
    <name type="scientific">Alteriqipengyuania lutimaris</name>
    <dbReference type="NCBI Taxonomy" id="1538146"/>
    <lineage>
        <taxon>Bacteria</taxon>
        <taxon>Pseudomonadati</taxon>
        <taxon>Pseudomonadota</taxon>
        <taxon>Alphaproteobacteria</taxon>
        <taxon>Sphingomonadales</taxon>
        <taxon>Erythrobacteraceae</taxon>
        <taxon>Alteriqipengyuania</taxon>
    </lineage>
</organism>